<dbReference type="PANTHER" id="PTHR33057:SF138">
    <property type="entry name" value="TRANSCRIPTION REPRESSOR OFP10"/>
    <property type="match status" value="1"/>
</dbReference>
<feature type="compositionally biased region" description="Polar residues" evidence="7">
    <location>
        <begin position="94"/>
        <end position="115"/>
    </location>
</feature>
<feature type="compositionally biased region" description="Polar residues" evidence="7">
    <location>
        <begin position="57"/>
        <end position="66"/>
    </location>
</feature>
<sequence length="188" mass="21029">MSSSSKNKLLTTILTANIPGCDCGRPKLSDVYDPTPKPKIQIHKNPFHRSHSSSSSGDQNGKSFTVANDEDQCTSTTVSFNNNSSSQSKPFDSAESTNPKNTKISSPNTTKTSGSIAVVKESNDPYQDFRQSMLQMIVEKQIYWKEDLQELLRCFLELNSPSHHDIIIRAFTQIWNDLISESKKPMII</sequence>
<evidence type="ECO:0000313" key="9">
    <source>
        <dbReference type="EMBL" id="TQD98834.1"/>
    </source>
</evidence>
<feature type="compositionally biased region" description="Low complexity" evidence="7">
    <location>
        <begin position="74"/>
        <end position="88"/>
    </location>
</feature>
<dbReference type="Proteomes" id="UP000315295">
    <property type="component" value="Unassembled WGS sequence"/>
</dbReference>
<dbReference type="GO" id="GO:0045892">
    <property type="term" value="P:negative regulation of DNA-templated transcription"/>
    <property type="evidence" value="ECO:0007669"/>
    <property type="project" value="UniProtKB-UniRule"/>
</dbReference>
<name>A0A540MJ88_MALBA</name>
<keyword evidence="4 6" id="KW-0804">Transcription</keyword>
<evidence type="ECO:0000256" key="6">
    <source>
        <dbReference type="RuleBase" id="RU367028"/>
    </source>
</evidence>
<dbReference type="PROSITE" id="PS51754">
    <property type="entry name" value="OVATE"/>
    <property type="match status" value="1"/>
</dbReference>
<organism evidence="9 10">
    <name type="scientific">Malus baccata</name>
    <name type="common">Siberian crab apple</name>
    <name type="synonym">Pyrus baccata</name>
    <dbReference type="NCBI Taxonomy" id="106549"/>
    <lineage>
        <taxon>Eukaryota</taxon>
        <taxon>Viridiplantae</taxon>
        <taxon>Streptophyta</taxon>
        <taxon>Embryophyta</taxon>
        <taxon>Tracheophyta</taxon>
        <taxon>Spermatophyta</taxon>
        <taxon>Magnoliopsida</taxon>
        <taxon>eudicotyledons</taxon>
        <taxon>Gunneridae</taxon>
        <taxon>Pentapetalae</taxon>
        <taxon>rosids</taxon>
        <taxon>fabids</taxon>
        <taxon>Rosales</taxon>
        <taxon>Rosaceae</taxon>
        <taxon>Amygdaloideae</taxon>
        <taxon>Maleae</taxon>
        <taxon>Malus</taxon>
    </lineage>
</organism>
<protein>
    <recommendedName>
        <fullName evidence="6">Transcription repressor</fullName>
    </recommendedName>
    <alternativeName>
        <fullName evidence="6">Ovate family protein</fullName>
    </alternativeName>
</protein>
<dbReference type="Pfam" id="PF04844">
    <property type="entry name" value="Ovate"/>
    <property type="match status" value="1"/>
</dbReference>
<dbReference type="AlphaFoldDB" id="A0A540MJ88"/>
<evidence type="ECO:0000256" key="4">
    <source>
        <dbReference type="ARBA" id="ARBA00023163"/>
    </source>
</evidence>
<feature type="compositionally biased region" description="Basic residues" evidence="7">
    <location>
        <begin position="40"/>
        <end position="51"/>
    </location>
</feature>
<evidence type="ECO:0000256" key="5">
    <source>
        <dbReference type="ARBA" id="ARBA00023242"/>
    </source>
</evidence>
<proteinExistence type="predicted"/>
<dbReference type="InterPro" id="IPR006458">
    <property type="entry name" value="Ovate_C"/>
</dbReference>
<feature type="domain" description="OVATE" evidence="8">
    <location>
        <begin position="118"/>
        <end position="177"/>
    </location>
</feature>
<keyword evidence="10" id="KW-1185">Reference proteome</keyword>
<accession>A0A540MJ88</accession>
<evidence type="ECO:0000256" key="2">
    <source>
        <dbReference type="ARBA" id="ARBA00022491"/>
    </source>
</evidence>
<dbReference type="PANTHER" id="PTHR33057">
    <property type="entry name" value="TRANSCRIPTION REPRESSOR OFP7-RELATED"/>
    <property type="match status" value="1"/>
</dbReference>
<comment type="subcellular location">
    <subcellularLocation>
        <location evidence="1 6">Nucleus</location>
    </subcellularLocation>
</comment>
<evidence type="ECO:0000313" key="10">
    <source>
        <dbReference type="Proteomes" id="UP000315295"/>
    </source>
</evidence>
<evidence type="ECO:0000256" key="3">
    <source>
        <dbReference type="ARBA" id="ARBA00023015"/>
    </source>
</evidence>
<keyword evidence="2 6" id="KW-0678">Repressor</keyword>
<dbReference type="STRING" id="106549.A0A540MJ88"/>
<dbReference type="GO" id="GO:0005634">
    <property type="term" value="C:nucleus"/>
    <property type="evidence" value="ECO:0007669"/>
    <property type="project" value="UniProtKB-SubCell"/>
</dbReference>
<dbReference type="NCBIfam" id="TIGR01568">
    <property type="entry name" value="A_thal_3678"/>
    <property type="match status" value="1"/>
</dbReference>
<dbReference type="InterPro" id="IPR038933">
    <property type="entry name" value="Ovate"/>
</dbReference>
<comment type="function">
    <text evidence="6">Transcriptional repressor that regulates multiple aspects of plant growth and development.</text>
</comment>
<comment type="caution">
    <text evidence="9">The sequence shown here is derived from an EMBL/GenBank/DDBJ whole genome shotgun (WGS) entry which is preliminary data.</text>
</comment>
<keyword evidence="3 6" id="KW-0805">Transcription regulation</keyword>
<evidence type="ECO:0000256" key="7">
    <source>
        <dbReference type="SAM" id="MobiDB-lite"/>
    </source>
</evidence>
<feature type="region of interest" description="Disordered" evidence="7">
    <location>
        <begin position="17"/>
        <end position="115"/>
    </location>
</feature>
<reference evidence="9 10" key="1">
    <citation type="journal article" date="2019" name="G3 (Bethesda)">
        <title>Sequencing of a Wild Apple (Malus baccata) Genome Unravels the Differences Between Cultivated and Wild Apple Species Regarding Disease Resistance and Cold Tolerance.</title>
        <authorList>
            <person name="Chen X."/>
        </authorList>
    </citation>
    <scope>NUCLEOTIDE SEQUENCE [LARGE SCALE GENOMIC DNA]</scope>
    <source>
        <strain evidence="10">cv. Shandingzi</strain>
        <tissue evidence="9">Leaves</tissue>
    </source>
</reference>
<evidence type="ECO:0000259" key="8">
    <source>
        <dbReference type="PROSITE" id="PS51754"/>
    </source>
</evidence>
<dbReference type="EMBL" id="VIEB01000246">
    <property type="protein sequence ID" value="TQD98834.1"/>
    <property type="molecule type" value="Genomic_DNA"/>
</dbReference>
<gene>
    <name evidence="9" type="ORF">C1H46_015477</name>
</gene>
<keyword evidence="5 6" id="KW-0539">Nucleus</keyword>
<evidence type="ECO:0000256" key="1">
    <source>
        <dbReference type="ARBA" id="ARBA00004123"/>
    </source>
</evidence>